<dbReference type="AlphaFoldDB" id="A0A6J4HR42"/>
<protein>
    <submittedName>
        <fullName evidence="1">Uncharacterized protein</fullName>
    </submittedName>
</protein>
<gene>
    <name evidence="1" type="ORF">AVDCRST_MAG54-1037</name>
</gene>
<evidence type="ECO:0000313" key="1">
    <source>
        <dbReference type="EMBL" id="CAA9231446.1"/>
    </source>
</evidence>
<dbReference type="EMBL" id="CADCTH010000140">
    <property type="protein sequence ID" value="CAA9231446.1"/>
    <property type="molecule type" value="Genomic_DNA"/>
</dbReference>
<reference evidence="1" key="1">
    <citation type="submission" date="2020-02" db="EMBL/GenBank/DDBJ databases">
        <authorList>
            <person name="Meier V. D."/>
        </authorList>
    </citation>
    <scope>NUCLEOTIDE SEQUENCE</scope>
    <source>
        <strain evidence="1">AVDCRST_MAG54</strain>
    </source>
</reference>
<name>A0A6J4HR42_9PSEU</name>
<sequence>VCRRQAVADRCRRGRPALLRHRPARGRGGRRALDRGHHRQRAVVDRDVLPLVVL</sequence>
<organism evidence="1">
    <name type="scientific">uncultured Actinomycetospora sp</name>
    <dbReference type="NCBI Taxonomy" id="1135996"/>
    <lineage>
        <taxon>Bacteria</taxon>
        <taxon>Bacillati</taxon>
        <taxon>Actinomycetota</taxon>
        <taxon>Actinomycetes</taxon>
        <taxon>Pseudonocardiales</taxon>
        <taxon>Pseudonocardiaceae</taxon>
        <taxon>Actinomycetospora</taxon>
        <taxon>environmental samples</taxon>
    </lineage>
</organism>
<feature type="non-terminal residue" evidence="1">
    <location>
        <position position="1"/>
    </location>
</feature>
<proteinExistence type="predicted"/>
<accession>A0A6J4HR42</accession>
<feature type="non-terminal residue" evidence="1">
    <location>
        <position position="54"/>
    </location>
</feature>